<feature type="region of interest" description="Disordered" evidence="2">
    <location>
        <begin position="264"/>
        <end position="287"/>
    </location>
</feature>
<keyword evidence="1" id="KW-0175">Coiled coil</keyword>
<feature type="region of interest" description="Disordered" evidence="2">
    <location>
        <begin position="528"/>
        <end position="610"/>
    </location>
</feature>
<gene>
    <name evidence="3" type="ORF">HETSPECPRED_009290</name>
</gene>
<feature type="compositionally biased region" description="Basic and acidic residues" evidence="2">
    <location>
        <begin position="264"/>
        <end position="279"/>
    </location>
</feature>
<accession>A0A8H3G7P0</accession>
<sequence>MQPSTVRVPMPQLPQPAAVPAPYSTTISKAQPTVFVDLLHATQVFVESEEASNVLTTVKECILRNPMSVAVGGSLALLAGAAWMKSRSKSETILALQMQLSEQVRRGNTFEKRITFNENTITSLLLMVQRASELEQKLRDGHRTKEDGLQRQVGALKVMQMKMHKKSNDTITTLFLIIQRTSEANDKLRRDYKIKVDGITQQLTSLQSENTHLLATQDGVLIVKVADLEKNVASLKEQLTLRDDKETQLKEQLKVSKDKEISTEASKRLSQEQLKETTGHLRSANENAKKLEEKAAKDEGRISQLEEQLGLEKDRVSALVCHNEKLKDKLRDAADARQATEAKIGNLERINGSLASDNEKLKNDLSRAVEAEQVMGTKVEDLEKTNSSLVSRNEKLENDLNRAIKAGEAMDTKVTGLETRMESMDANTAEMKASANAYNEKVLDEFRQLKETNQRLMSDVKALKSQVASLEKDKTESKAALKRAVDAEKKATSEQRELKAQNDRLRELNQKVTGELVNLRKTIVAAAKKTDTPAAPKDSSTEASAAPKDSTKASTPASGNPKDSPKPDNDNAEGSTAEPSVEEAGAAANKDEESASVRKQAASKRSDSTRAHHLELRITQKAADFKGLVDFEPLNYAELAEKCRGFGADDLDLVAVKMMEMADQGVELKIGIAEKMGDPIRDFVPKVDQGVVEWAIRGIKEEAEAGRTQKPQKLMPISKERRHGLLQRYKASSVKRASDIDWELMTKMSDGLNGPLIEMVVNEAFTTMIVSKRTEITQADLASAIDKVQDEERRSAAKVPSRGGFGFNPRGNNSNDNNSPSSSQRGGRERGGRGGRGGASGPPLPKIPDFILKAREEKKKQQQK</sequence>
<feature type="compositionally biased region" description="Basic and acidic residues" evidence="2">
    <location>
        <begin position="852"/>
        <end position="864"/>
    </location>
</feature>
<dbReference type="SUPFAM" id="SSF57997">
    <property type="entry name" value="Tropomyosin"/>
    <property type="match status" value="1"/>
</dbReference>
<reference evidence="3" key="1">
    <citation type="submission" date="2021-03" db="EMBL/GenBank/DDBJ databases">
        <authorList>
            <person name="Tagirdzhanova G."/>
        </authorList>
    </citation>
    <scope>NUCLEOTIDE SEQUENCE</scope>
</reference>
<comment type="caution">
    <text evidence="3">The sequence shown here is derived from an EMBL/GenBank/DDBJ whole genome shotgun (WGS) entry which is preliminary data.</text>
</comment>
<proteinExistence type="predicted"/>
<dbReference type="Gene3D" id="1.10.8.60">
    <property type="match status" value="1"/>
</dbReference>
<organism evidence="3 4">
    <name type="scientific">Heterodermia speciosa</name>
    <dbReference type="NCBI Taxonomy" id="116794"/>
    <lineage>
        <taxon>Eukaryota</taxon>
        <taxon>Fungi</taxon>
        <taxon>Dikarya</taxon>
        <taxon>Ascomycota</taxon>
        <taxon>Pezizomycotina</taxon>
        <taxon>Lecanoromycetes</taxon>
        <taxon>OSLEUM clade</taxon>
        <taxon>Lecanoromycetidae</taxon>
        <taxon>Caliciales</taxon>
        <taxon>Physciaceae</taxon>
        <taxon>Heterodermia</taxon>
    </lineage>
</organism>
<feature type="coiled-coil region" evidence="1">
    <location>
        <begin position="439"/>
        <end position="522"/>
    </location>
</feature>
<dbReference type="Proteomes" id="UP000664521">
    <property type="component" value="Unassembled WGS sequence"/>
</dbReference>
<dbReference type="OrthoDB" id="10255522at2759"/>
<evidence type="ECO:0000256" key="1">
    <source>
        <dbReference type="SAM" id="Coils"/>
    </source>
</evidence>
<feature type="coiled-coil region" evidence="1">
    <location>
        <begin position="379"/>
        <end position="406"/>
    </location>
</feature>
<dbReference type="AlphaFoldDB" id="A0A8H3G7P0"/>
<name>A0A8H3G7P0_9LECA</name>
<keyword evidence="4" id="KW-1185">Reference proteome</keyword>
<dbReference type="Gene3D" id="1.10.287.1490">
    <property type="match status" value="1"/>
</dbReference>
<feature type="region of interest" description="Disordered" evidence="2">
    <location>
        <begin position="788"/>
        <end position="864"/>
    </location>
</feature>
<evidence type="ECO:0000256" key="2">
    <source>
        <dbReference type="SAM" id="MobiDB-lite"/>
    </source>
</evidence>
<protein>
    <submittedName>
        <fullName evidence="3">Uncharacterized protein</fullName>
    </submittedName>
</protein>
<feature type="compositionally biased region" description="Low complexity" evidence="2">
    <location>
        <begin position="807"/>
        <end position="825"/>
    </location>
</feature>
<evidence type="ECO:0000313" key="4">
    <source>
        <dbReference type="Proteomes" id="UP000664521"/>
    </source>
</evidence>
<dbReference type="EMBL" id="CAJPDS010000076">
    <property type="protein sequence ID" value="CAF9934618.1"/>
    <property type="molecule type" value="Genomic_DNA"/>
</dbReference>
<evidence type="ECO:0000313" key="3">
    <source>
        <dbReference type="EMBL" id="CAF9934618.1"/>
    </source>
</evidence>